<dbReference type="SUPFAM" id="SSF53822">
    <property type="entry name" value="Periplasmic binding protein-like I"/>
    <property type="match status" value="1"/>
</dbReference>
<feature type="coiled-coil region" evidence="4">
    <location>
        <begin position="151"/>
        <end position="178"/>
    </location>
</feature>
<dbReference type="PANTHER" id="PTHR10442">
    <property type="entry name" value="40S RIBOSOMAL PROTEIN S21"/>
    <property type="match status" value="1"/>
</dbReference>
<evidence type="ECO:0000256" key="2">
    <source>
        <dbReference type="ARBA" id="ARBA00022980"/>
    </source>
</evidence>
<dbReference type="InterPro" id="IPR003106">
    <property type="entry name" value="Leu_zip_homeo"/>
</dbReference>
<dbReference type="Gene3D" id="3.30.1230.20">
    <property type="match status" value="1"/>
</dbReference>
<dbReference type="EMBL" id="JABTTQ020003394">
    <property type="protein sequence ID" value="KAK6117899.1"/>
    <property type="molecule type" value="Genomic_DNA"/>
</dbReference>
<dbReference type="InterPro" id="IPR001931">
    <property type="entry name" value="Ribosomal_eS21"/>
</dbReference>
<organism evidence="6 7">
    <name type="scientific">Rehmannia glutinosa</name>
    <name type="common">Chinese foxglove</name>
    <dbReference type="NCBI Taxonomy" id="99300"/>
    <lineage>
        <taxon>Eukaryota</taxon>
        <taxon>Viridiplantae</taxon>
        <taxon>Streptophyta</taxon>
        <taxon>Embryophyta</taxon>
        <taxon>Tracheophyta</taxon>
        <taxon>Spermatophyta</taxon>
        <taxon>Magnoliopsida</taxon>
        <taxon>eudicotyledons</taxon>
        <taxon>Gunneridae</taxon>
        <taxon>Pentapetalae</taxon>
        <taxon>asterids</taxon>
        <taxon>lamiids</taxon>
        <taxon>Lamiales</taxon>
        <taxon>Orobanchaceae</taxon>
        <taxon>Rehmannieae</taxon>
        <taxon>Rehmannia</taxon>
    </lineage>
</organism>
<evidence type="ECO:0000259" key="5">
    <source>
        <dbReference type="Pfam" id="PF02183"/>
    </source>
</evidence>
<evidence type="ECO:0000256" key="3">
    <source>
        <dbReference type="ARBA" id="ARBA00023274"/>
    </source>
</evidence>
<evidence type="ECO:0000313" key="6">
    <source>
        <dbReference type="EMBL" id="KAK6117899.1"/>
    </source>
</evidence>
<evidence type="ECO:0000313" key="7">
    <source>
        <dbReference type="Proteomes" id="UP001318860"/>
    </source>
</evidence>
<dbReference type="InterPro" id="IPR028082">
    <property type="entry name" value="Peripla_BP_I"/>
</dbReference>
<dbReference type="Pfam" id="PF02183">
    <property type="entry name" value="HALZ"/>
    <property type="match status" value="1"/>
</dbReference>
<evidence type="ECO:0000256" key="4">
    <source>
        <dbReference type="SAM" id="Coils"/>
    </source>
</evidence>
<sequence length="265" mass="29569">MLYPRRRLISDAREISQQRTFSIDLLYLIIRKIGRWCDRVVLWSSDSGTLASHSSSESETDGVGTLMASTTLTRCVCEREITNLFILNRGCSSATNRLITSKDHASGQINVGHLDERGVYSGGFSTFALCGFIRAQSRVEDCALVSSTYIYDSIKASYDKLKADYDNLYAENESLKNEVYDFLNQCGLSENYPSVVNVGGLFTFNSAIRRSDVPAIVAATEDVNSDTTIFKNTKINFILQDTNCSGFLRTVKDFGIDAMSRHYIV</sequence>
<feature type="domain" description="Leucine zipper homeobox-associated" evidence="5">
    <location>
        <begin position="151"/>
        <end position="179"/>
    </location>
</feature>
<evidence type="ECO:0000256" key="1">
    <source>
        <dbReference type="ARBA" id="ARBA00010228"/>
    </source>
</evidence>
<keyword evidence="7" id="KW-1185">Reference proteome</keyword>
<reference evidence="6 7" key="1">
    <citation type="journal article" date="2021" name="Comput. Struct. Biotechnol. J.">
        <title>De novo genome assembly of the potent medicinal plant Rehmannia glutinosa using nanopore technology.</title>
        <authorList>
            <person name="Ma L."/>
            <person name="Dong C."/>
            <person name="Song C."/>
            <person name="Wang X."/>
            <person name="Zheng X."/>
            <person name="Niu Y."/>
            <person name="Chen S."/>
            <person name="Feng W."/>
        </authorList>
    </citation>
    <scope>NUCLEOTIDE SEQUENCE [LARGE SCALE GENOMIC DNA]</scope>
    <source>
        <strain evidence="6">DH-2019</strain>
    </source>
</reference>
<keyword evidence="2" id="KW-0689">Ribosomal protein</keyword>
<comment type="similarity">
    <text evidence="1">Belongs to the eukaryotic ribosomal protein eS21 family.</text>
</comment>
<keyword evidence="4" id="KW-0175">Coiled coil</keyword>
<comment type="caution">
    <text evidence="6">The sequence shown here is derived from an EMBL/GenBank/DDBJ whole genome shotgun (WGS) entry which is preliminary data.</text>
</comment>
<accession>A0ABR0U6F9</accession>
<gene>
    <name evidence="6" type="ORF">DH2020_048356</name>
</gene>
<name>A0ABR0U6F9_REHGL</name>
<dbReference type="InterPro" id="IPR038579">
    <property type="entry name" value="Ribosomal_eS21_sf"/>
</dbReference>
<dbReference type="Pfam" id="PF01249">
    <property type="entry name" value="Ribosomal_S21e"/>
    <property type="match status" value="1"/>
</dbReference>
<keyword evidence="3" id="KW-0687">Ribonucleoprotein</keyword>
<proteinExistence type="inferred from homology"/>
<dbReference type="Proteomes" id="UP001318860">
    <property type="component" value="Unassembled WGS sequence"/>
</dbReference>
<protein>
    <recommendedName>
        <fullName evidence="5">Leucine zipper homeobox-associated domain-containing protein</fullName>
    </recommendedName>
</protein>